<dbReference type="Gene3D" id="3.40.50.12370">
    <property type="match status" value="1"/>
</dbReference>
<name>A0A3C1KPS4_9GAMM</name>
<dbReference type="PRINTS" id="PR01438">
    <property type="entry name" value="UNVRSLSTRESS"/>
</dbReference>
<comment type="similarity">
    <text evidence="1">Belongs to the universal stress protein A family.</text>
</comment>
<sequence length="283" mass="30644">MHTIIACIDGSASTEAISLAGAWASQRLEQPLTLLHALEKPATPPAADLSGAIGLGSREHLLEELTALDERRERLALEHGKHLLQAAEATARAAGAAEVTQRQRHDDLVGSLAELEEETRLVILGRQGEDHAAEQHAIGSHLESVVRRIQRPILVTLRAFRPPRSFMIAFDGSDTAQKALSRVAGSPLLAGLPCHLVSVGPLSEEQQRQVSEATATLSGAGFSVTTATLEGEVQTALNRYHREQQVDLMVMGAWGHSRIRQFFVGSNTTRMLSQAEMTLLLLR</sequence>
<dbReference type="InterPro" id="IPR006015">
    <property type="entry name" value="Universal_stress_UspA"/>
</dbReference>
<gene>
    <name evidence="3" type="ORF">DCP75_12280</name>
</gene>
<dbReference type="InterPro" id="IPR006016">
    <property type="entry name" value="UspA"/>
</dbReference>
<feature type="domain" description="UspA" evidence="2">
    <location>
        <begin position="167"/>
        <end position="283"/>
    </location>
</feature>
<organism evidence="3 4">
    <name type="scientific">Haliea salexigens</name>
    <dbReference type="NCBI Taxonomy" id="287487"/>
    <lineage>
        <taxon>Bacteria</taxon>
        <taxon>Pseudomonadati</taxon>
        <taxon>Pseudomonadota</taxon>
        <taxon>Gammaproteobacteria</taxon>
        <taxon>Cellvibrionales</taxon>
        <taxon>Halieaceae</taxon>
        <taxon>Haliea</taxon>
    </lineage>
</organism>
<dbReference type="AlphaFoldDB" id="A0A3C1KPS4"/>
<dbReference type="STRING" id="1121937.GCA_000423125_02615"/>
<dbReference type="CDD" id="cd00293">
    <property type="entry name" value="USP-like"/>
    <property type="match status" value="2"/>
</dbReference>
<accession>A0A3C1KPS4</accession>
<dbReference type="EMBL" id="DMND01000169">
    <property type="protein sequence ID" value="HAN28473.1"/>
    <property type="molecule type" value="Genomic_DNA"/>
</dbReference>
<dbReference type="Proteomes" id="UP000259273">
    <property type="component" value="Unassembled WGS sequence"/>
</dbReference>
<dbReference type="PANTHER" id="PTHR46268:SF6">
    <property type="entry name" value="UNIVERSAL STRESS PROTEIN UP12"/>
    <property type="match status" value="1"/>
</dbReference>
<dbReference type="Pfam" id="PF00582">
    <property type="entry name" value="Usp"/>
    <property type="match status" value="2"/>
</dbReference>
<dbReference type="SUPFAM" id="SSF52402">
    <property type="entry name" value="Adenine nucleotide alpha hydrolases-like"/>
    <property type="match status" value="2"/>
</dbReference>
<proteinExistence type="inferred from homology"/>
<reference evidence="3 4" key="1">
    <citation type="journal article" date="2018" name="Nat. Biotechnol.">
        <title>A standardized bacterial taxonomy based on genome phylogeny substantially revises the tree of life.</title>
        <authorList>
            <person name="Parks D.H."/>
            <person name="Chuvochina M."/>
            <person name="Waite D.W."/>
            <person name="Rinke C."/>
            <person name="Skarshewski A."/>
            <person name="Chaumeil P.A."/>
            <person name="Hugenholtz P."/>
        </authorList>
    </citation>
    <scope>NUCLEOTIDE SEQUENCE [LARGE SCALE GENOMIC DNA]</scope>
    <source>
        <strain evidence="3">UBA9158</strain>
    </source>
</reference>
<dbReference type="PANTHER" id="PTHR46268">
    <property type="entry name" value="STRESS RESPONSE PROTEIN NHAX"/>
    <property type="match status" value="1"/>
</dbReference>
<evidence type="ECO:0000313" key="4">
    <source>
        <dbReference type="Proteomes" id="UP000259273"/>
    </source>
</evidence>
<comment type="caution">
    <text evidence="3">The sequence shown here is derived from an EMBL/GenBank/DDBJ whole genome shotgun (WGS) entry which is preliminary data.</text>
</comment>
<evidence type="ECO:0000313" key="3">
    <source>
        <dbReference type="EMBL" id="HAN28473.1"/>
    </source>
</evidence>
<evidence type="ECO:0000259" key="2">
    <source>
        <dbReference type="Pfam" id="PF00582"/>
    </source>
</evidence>
<protein>
    <submittedName>
        <fullName evidence="3">Universal stress protein UspA</fullName>
    </submittedName>
</protein>
<evidence type="ECO:0000256" key="1">
    <source>
        <dbReference type="ARBA" id="ARBA00008791"/>
    </source>
</evidence>
<feature type="domain" description="UspA" evidence="2">
    <location>
        <begin position="2"/>
        <end position="155"/>
    </location>
</feature>